<evidence type="ECO:0008006" key="4">
    <source>
        <dbReference type="Google" id="ProtNLM"/>
    </source>
</evidence>
<sequence length="510" mass="54006">MNTITSLNRTAANAPTPAPAANSPATGATGTAGSSAASLVALSGDAPTAASKGMLWENRFHSSSSYLMANNFQSYSGSARLKGLGGELLKQVAYDGADFSQSVQAAPDGVKADTYDMLVSPTAVAQHGLGDNKVALTITTRSGVKVELTVEAGDTGIAVQAKSDGKLNEAERKALGKLSDAFQQAIDGMSEDPPRIDLAGLTQFDSFVLSSVDLKGQVKVDGSQMQNLEFHADAAKRSVSFAGPAGSAKIAVDLSQPAAWGSKEQQAKALHNYLDQVDQANTRGQGKGVLQNMFKDAFTDMNSDYGTQPVARGVTLTDQDRAFTTGLADFSASMSQTEVASNPARITEKDTFSYELSQKTTISGKSQLDRGISQQQQSHLKAQYHAPVSANATLALDLNPQSQNYKYITIDDSASSSTSIAYDKGVLAKARLDMDAHQSMRVLTYSLGKLKDDAATPYGKTMSQDLIPILEPERLGQPALTESQRAQTLASINDKIFLRSNPDALPNERT</sequence>
<gene>
    <name evidence="2" type="ORF">E4L98_04590</name>
</gene>
<name>A0A4Y9SQU4_9BURK</name>
<comment type="caution">
    <text evidence="2">The sequence shown here is derived from an EMBL/GenBank/DDBJ whole genome shotgun (WGS) entry which is preliminary data.</text>
</comment>
<dbReference type="EMBL" id="SPVG01000042">
    <property type="protein sequence ID" value="TFW29030.1"/>
    <property type="molecule type" value="Genomic_DNA"/>
</dbReference>
<evidence type="ECO:0000313" key="3">
    <source>
        <dbReference type="Proteomes" id="UP000297729"/>
    </source>
</evidence>
<feature type="compositionally biased region" description="Low complexity" evidence="1">
    <location>
        <begin position="10"/>
        <end position="29"/>
    </location>
</feature>
<organism evidence="2 3">
    <name type="scientific">Duganella callida</name>
    <dbReference type="NCBI Taxonomy" id="2561932"/>
    <lineage>
        <taxon>Bacteria</taxon>
        <taxon>Pseudomonadati</taxon>
        <taxon>Pseudomonadota</taxon>
        <taxon>Betaproteobacteria</taxon>
        <taxon>Burkholderiales</taxon>
        <taxon>Oxalobacteraceae</taxon>
        <taxon>Telluria group</taxon>
        <taxon>Duganella</taxon>
    </lineage>
</organism>
<evidence type="ECO:0000256" key="1">
    <source>
        <dbReference type="SAM" id="MobiDB-lite"/>
    </source>
</evidence>
<dbReference type="Proteomes" id="UP000297729">
    <property type="component" value="Unassembled WGS sequence"/>
</dbReference>
<protein>
    <recommendedName>
        <fullName evidence="4">Lactate dehydrogenase</fullName>
    </recommendedName>
</protein>
<keyword evidence="3" id="KW-1185">Reference proteome</keyword>
<reference evidence="2 3" key="1">
    <citation type="submission" date="2019-03" db="EMBL/GenBank/DDBJ databases">
        <title>Draft Genome Sequence of Duganella callidus sp. nov., a Novel Duganella Species Isolated from Cultivated Soil.</title>
        <authorList>
            <person name="Raths R."/>
            <person name="Peta V."/>
            <person name="Bucking H."/>
        </authorList>
    </citation>
    <scope>NUCLEOTIDE SEQUENCE [LARGE SCALE GENOMIC DNA]</scope>
    <source>
        <strain evidence="2 3">DN04</strain>
    </source>
</reference>
<dbReference type="OrthoDB" id="5941093at2"/>
<accession>A0A4Y9SQU4</accession>
<dbReference type="RefSeq" id="WP_135200396.1">
    <property type="nucleotide sequence ID" value="NZ_SPVG01000042.1"/>
</dbReference>
<feature type="region of interest" description="Disordered" evidence="1">
    <location>
        <begin position="1"/>
        <end position="29"/>
    </location>
</feature>
<proteinExistence type="predicted"/>
<dbReference type="AlphaFoldDB" id="A0A4Y9SQU4"/>
<evidence type="ECO:0000313" key="2">
    <source>
        <dbReference type="EMBL" id="TFW29030.1"/>
    </source>
</evidence>